<dbReference type="EMBL" id="CP002281">
    <property type="protein sequence ID" value="ADO81851.1"/>
    <property type="molecule type" value="Genomic_DNA"/>
</dbReference>
<dbReference type="HOGENOM" id="CLU_054750_5_0_0"/>
<gene>
    <name evidence="9" type="ordered locus">Ilyop_0061</name>
</gene>
<evidence type="ECO:0000256" key="7">
    <source>
        <dbReference type="ARBA" id="ARBA00023136"/>
    </source>
</evidence>
<dbReference type="PANTHER" id="PTHR30269">
    <property type="entry name" value="TRANSMEMBRANE PROTEIN YFCA"/>
    <property type="match status" value="1"/>
</dbReference>
<accession>E3H692</accession>
<name>E3H692_ILYPC</name>
<feature type="transmembrane region" description="Helical" evidence="8">
    <location>
        <begin position="151"/>
        <end position="174"/>
    </location>
</feature>
<dbReference type="Pfam" id="PF01925">
    <property type="entry name" value="TauE"/>
    <property type="match status" value="1"/>
</dbReference>
<evidence type="ECO:0000256" key="3">
    <source>
        <dbReference type="ARBA" id="ARBA00022448"/>
    </source>
</evidence>
<evidence type="ECO:0000313" key="10">
    <source>
        <dbReference type="Proteomes" id="UP000006875"/>
    </source>
</evidence>
<feature type="transmembrane region" description="Helical" evidence="8">
    <location>
        <begin position="266"/>
        <end position="286"/>
    </location>
</feature>
<evidence type="ECO:0000313" key="9">
    <source>
        <dbReference type="EMBL" id="ADO81851.1"/>
    </source>
</evidence>
<reference evidence="9 10" key="1">
    <citation type="journal article" date="2010" name="Stand. Genomic Sci.">
        <title>Complete genome sequence of Ilyobacter polytropus type strain (CuHbu1).</title>
        <authorList>
            <person name="Sikorski J."/>
            <person name="Chertkov O."/>
            <person name="Lapidus A."/>
            <person name="Nolan M."/>
            <person name="Lucas S."/>
            <person name="Del Rio T.G."/>
            <person name="Tice H."/>
            <person name="Cheng J.F."/>
            <person name="Tapia R."/>
            <person name="Han C."/>
            <person name="Goodwin L."/>
            <person name="Pitluck S."/>
            <person name="Liolios K."/>
            <person name="Ivanova N."/>
            <person name="Mavromatis K."/>
            <person name="Mikhailova N."/>
            <person name="Pati A."/>
            <person name="Chen A."/>
            <person name="Palaniappan K."/>
            <person name="Land M."/>
            <person name="Hauser L."/>
            <person name="Chang Y.J."/>
            <person name="Jeffries C.D."/>
            <person name="Brambilla E."/>
            <person name="Yasawong M."/>
            <person name="Rohde M."/>
            <person name="Pukall R."/>
            <person name="Spring S."/>
            <person name="Goker M."/>
            <person name="Woyke T."/>
            <person name="Bristow J."/>
            <person name="Eisen J.A."/>
            <person name="Markowitz V."/>
            <person name="Hugenholtz P."/>
            <person name="Kyrpides N.C."/>
            <person name="Klenk H.P."/>
        </authorList>
    </citation>
    <scope>NUCLEOTIDE SEQUENCE [LARGE SCALE GENOMIC DNA]</scope>
    <source>
        <strain evidence="10">ATCC 51220 / DSM 2926 / LMG 16218 / CuHBu1</strain>
    </source>
</reference>
<evidence type="ECO:0000256" key="5">
    <source>
        <dbReference type="ARBA" id="ARBA00022692"/>
    </source>
</evidence>
<dbReference type="PANTHER" id="PTHR30269:SF37">
    <property type="entry name" value="MEMBRANE TRANSPORTER PROTEIN"/>
    <property type="match status" value="1"/>
</dbReference>
<dbReference type="KEGG" id="ipo:Ilyop_0061"/>
<comment type="subcellular location">
    <subcellularLocation>
        <location evidence="1 8">Cell membrane</location>
        <topology evidence="1 8">Multi-pass membrane protein</topology>
    </subcellularLocation>
</comment>
<feature type="transmembrane region" description="Helical" evidence="8">
    <location>
        <begin position="39"/>
        <end position="61"/>
    </location>
</feature>
<keyword evidence="7 8" id="KW-0472">Membrane</keyword>
<proteinExistence type="inferred from homology"/>
<dbReference type="AlphaFoldDB" id="E3H692"/>
<protein>
    <recommendedName>
        <fullName evidence="8">Probable membrane transporter protein</fullName>
    </recommendedName>
</protein>
<dbReference type="STRING" id="572544.Ilyop_0061"/>
<evidence type="ECO:0000256" key="8">
    <source>
        <dbReference type="RuleBase" id="RU363041"/>
    </source>
</evidence>
<dbReference type="InterPro" id="IPR002781">
    <property type="entry name" value="TM_pro_TauE-like"/>
</dbReference>
<dbReference type="Proteomes" id="UP000006875">
    <property type="component" value="Chromosome"/>
</dbReference>
<feature type="transmembrane region" description="Helical" evidence="8">
    <location>
        <begin position="208"/>
        <end position="230"/>
    </location>
</feature>
<evidence type="ECO:0000256" key="2">
    <source>
        <dbReference type="ARBA" id="ARBA00009142"/>
    </source>
</evidence>
<evidence type="ECO:0000256" key="4">
    <source>
        <dbReference type="ARBA" id="ARBA00022475"/>
    </source>
</evidence>
<organism evidence="9 10">
    <name type="scientific">Ilyobacter polytropus (strain ATCC 51220 / DSM 2926 / LMG 16218 / CuHBu1)</name>
    <dbReference type="NCBI Taxonomy" id="572544"/>
    <lineage>
        <taxon>Bacteria</taxon>
        <taxon>Fusobacteriati</taxon>
        <taxon>Fusobacteriota</taxon>
        <taxon>Fusobacteriia</taxon>
        <taxon>Fusobacteriales</taxon>
        <taxon>Fusobacteriaceae</taxon>
        <taxon>Ilyobacter</taxon>
    </lineage>
</organism>
<feature type="transmembrane region" description="Helical" evidence="8">
    <location>
        <begin position="242"/>
        <end position="260"/>
    </location>
</feature>
<dbReference type="eggNOG" id="COG0730">
    <property type="taxonomic scope" value="Bacteria"/>
</dbReference>
<feature type="transmembrane region" description="Helical" evidence="8">
    <location>
        <begin position="7"/>
        <end position="33"/>
    </location>
</feature>
<dbReference type="InterPro" id="IPR052017">
    <property type="entry name" value="TSUP"/>
</dbReference>
<sequence length="299" mass="33282">MIFEISFLIVGLMQVIAFFILGTTGFGATVISAPVTNGLFGTAMGVPYGTIVCIPFLYYLAIKDRKNISWKDLAKIVALCAPGIFIGQKLFYSISPQTAKISIGTMICLIAIMNIHKYIIKPLVLNEVEDTEAPDTITPDTITRKIFRYGCLILGGIVHGAFTIGGPLITVYTLEAVKDKKKFRNTMTSLWCVLNVWNAFTQYQNGAFTLRLGSALLVAMPLAAIGYFLGMRFLEKINRDQFLRIVYMLLLFIGVNMFLRNVPSDMLKAVLITTSIVFVGYIFIILKKKNTNKEQIKNA</sequence>
<keyword evidence="10" id="KW-1185">Reference proteome</keyword>
<keyword evidence="6 8" id="KW-1133">Transmembrane helix</keyword>
<dbReference type="GO" id="GO:0005886">
    <property type="term" value="C:plasma membrane"/>
    <property type="evidence" value="ECO:0007669"/>
    <property type="project" value="UniProtKB-SubCell"/>
</dbReference>
<dbReference type="OrthoDB" id="7843147at2"/>
<comment type="similarity">
    <text evidence="2 8">Belongs to the 4-toluene sulfonate uptake permease (TSUP) (TC 2.A.102) family.</text>
</comment>
<keyword evidence="3" id="KW-0813">Transport</keyword>
<keyword evidence="5 8" id="KW-0812">Transmembrane</keyword>
<keyword evidence="4 8" id="KW-1003">Cell membrane</keyword>
<evidence type="ECO:0000256" key="1">
    <source>
        <dbReference type="ARBA" id="ARBA00004651"/>
    </source>
</evidence>
<evidence type="ECO:0000256" key="6">
    <source>
        <dbReference type="ARBA" id="ARBA00022989"/>
    </source>
</evidence>